<protein>
    <submittedName>
        <fullName evidence="5">ATP-binding cassette domain-containing protein</fullName>
    </submittedName>
</protein>
<dbReference type="CDD" id="cd03221">
    <property type="entry name" value="ABCF_EF-3"/>
    <property type="match status" value="2"/>
</dbReference>
<dbReference type="PANTHER" id="PTHR42855">
    <property type="entry name" value="ABC TRANSPORTER ATP-BINDING SUBUNIT"/>
    <property type="match status" value="1"/>
</dbReference>
<proteinExistence type="predicted"/>
<dbReference type="InterPro" id="IPR027417">
    <property type="entry name" value="P-loop_NTPase"/>
</dbReference>
<dbReference type="PROSITE" id="PS50893">
    <property type="entry name" value="ABC_TRANSPORTER_2"/>
    <property type="match status" value="2"/>
</dbReference>
<evidence type="ECO:0000256" key="2">
    <source>
        <dbReference type="ARBA" id="ARBA00022840"/>
    </source>
</evidence>
<feature type="compositionally biased region" description="Basic and acidic residues" evidence="3">
    <location>
        <begin position="519"/>
        <end position="528"/>
    </location>
</feature>
<dbReference type="Pfam" id="PF16326">
    <property type="entry name" value="ABC_tran_CTD"/>
    <property type="match status" value="1"/>
</dbReference>
<reference evidence="5 6" key="1">
    <citation type="submission" date="2024-01" db="EMBL/GenBank/DDBJ databases">
        <title>Hyphobacterium bacterium isolated from marine sediment.</title>
        <authorList>
            <person name="Zhao S."/>
        </authorList>
    </citation>
    <scope>NUCLEOTIDE SEQUENCE [LARGE SCALE GENOMIC DNA]</scope>
    <source>
        <strain evidence="6">HN65</strain>
    </source>
</reference>
<dbReference type="InterPro" id="IPR032524">
    <property type="entry name" value="ABC_tran_C"/>
</dbReference>
<dbReference type="GO" id="GO:0005524">
    <property type="term" value="F:ATP binding"/>
    <property type="evidence" value="ECO:0007669"/>
    <property type="project" value="UniProtKB-KW"/>
</dbReference>
<dbReference type="RefSeq" id="WP_330198430.1">
    <property type="nucleotide sequence ID" value="NZ_JAZDRP010000003.1"/>
</dbReference>
<keyword evidence="1" id="KW-0547">Nucleotide-binding</keyword>
<keyword evidence="2 5" id="KW-0067">ATP-binding</keyword>
<evidence type="ECO:0000313" key="6">
    <source>
        <dbReference type="Proteomes" id="UP001354971"/>
    </source>
</evidence>
<gene>
    <name evidence="5" type="ORF">V0U79_05260</name>
</gene>
<evidence type="ECO:0000313" key="5">
    <source>
        <dbReference type="EMBL" id="MEE2525766.1"/>
    </source>
</evidence>
<dbReference type="Gene3D" id="3.40.50.300">
    <property type="entry name" value="P-loop containing nucleotide triphosphate hydrolases"/>
    <property type="match status" value="2"/>
</dbReference>
<feature type="domain" description="ABC transporter" evidence="4">
    <location>
        <begin position="284"/>
        <end position="503"/>
    </location>
</feature>
<dbReference type="Pfam" id="PF00005">
    <property type="entry name" value="ABC_tran"/>
    <property type="match status" value="2"/>
</dbReference>
<accession>A0ABU7LQ60</accession>
<dbReference type="InterPro" id="IPR037118">
    <property type="entry name" value="Val-tRNA_synth_C_sf"/>
</dbReference>
<comment type="caution">
    <text evidence="5">The sequence shown here is derived from an EMBL/GenBank/DDBJ whole genome shotgun (WGS) entry which is preliminary data.</text>
</comment>
<dbReference type="PROSITE" id="PS00211">
    <property type="entry name" value="ABC_TRANSPORTER_1"/>
    <property type="match status" value="2"/>
</dbReference>
<sequence length="603" mass="66520">MANPPILTLQSMALTYGVTPLLSDASLTVSEGDRICLVGRNGSGKSTFLKIAAGLVEADSGERFIHPGATVRYLEQDPDLTEYSNVFDYVRAGLAPGDDEHQALYYLNALGLTGDEGTDKLSGGERRRAALARALAPAPDLLLLDEPTNHLDLPAIEWLEGELKACGSALVLISHDRRFLSNLSRKTVWLDRGMTQELNKGFAAFEDWRDDLLEKEAEEQHKLSRQIAREEHWVRYGVTARRKRNVRRMRELAELRQKHKTHEKSVGLVSIEQSDAGKTGKRVVEAADLAKAFGDNVLVRDFSIRIERGEKIGLIGPNGAGKTTLLKMLIGELEPDAGEIRFGTNLEIATLDQHRAALNPEWTVKDALSPGGDMVEVGGQTRHVMSYMKDFLFRPEQAGTPVETLSGGEKARLLLARALARPSNVLVLDEPTNDLDLETLDLLEDFIANYSGTVILITHDRDFLDRIAERVIAPEGGGHWQIYAGGYSDMIAQRGSDLASRKAVKSSTPARTGTSSAPKTEKRKMANKDRYTLEKLPGEIDQLGEEIASLETELASPDLFTRDPERFNAASKALAYAQASLDDKETLWLELEALREEIEAENG</sequence>
<dbReference type="InterPro" id="IPR051309">
    <property type="entry name" value="ABCF_ATPase"/>
</dbReference>
<feature type="compositionally biased region" description="Polar residues" evidence="3">
    <location>
        <begin position="505"/>
        <end position="518"/>
    </location>
</feature>
<dbReference type="Gene3D" id="1.10.287.380">
    <property type="entry name" value="Valyl-tRNA synthetase, C-terminal domain"/>
    <property type="match status" value="1"/>
</dbReference>
<dbReference type="InterPro" id="IPR003593">
    <property type="entry name" value="AAA+_ATPase"/>
</dbReference>
<name>A0ABU7LQ60_9PROT</name>
<dbReference type="InterPro" id="IPR003439">
    <property type="entry name" value="ABC_transporter-like_ATP-bd"/>
</dbReference>
<dbReference type="InterPro" id="IPR017871">
    <property type="entry name" value="ABC_transporter-like_CS"/>
</dbReference>
<keyword evidence="6" id="KW-1185">Reference proteome</keyword>
<dbReference type="Proteomes" id="UP001354971">
    <property type="component" value="Unassembled WGS sequence"/>
</dbReference>
<evidence type="ECO:0000256" key="3">
    <source>
        <dbReference type="SAM" id="MobiDB-lite"/>
    </source>
</evidence>
<organism evidence="5 6">
    <name type="scientific">Hyphobacterium lacteum</name>
    <dbReference type="NCBI Taxonomy" id="3116575"/>
    <lineage>
        <taxon>Bacteria</taxon>
        <taxon>Pseudomonadati</taxon>
        <taxon>Pseudomonadota</taxon>
        <taxon>Alphaproteobacteria</taxon>
        <taxon>Maricaulales</taxon>
        <taxon>Maricaulaceae</taxon>
        <taxon>Hyphobacterium</taxon>
    </lineage>
</organism>
<feature type="domain" description="ABC transporter" evidence="4">
    <location>
        <begin position="7"/>
        <end position="217"/>
    </location>
</feature>
<evidence type="ECO:0000259" key="4">
    <source>
        <dbReference type="PROSITE" id="PS50893"/>
    </source>
</evidence>
<dbReference type="EMBL" id="JAZDRP010000003">
    <property type="protein sequence ID" value="MEE2525766.1"/>
    <property type="molecule type" value="Genomic_DNA"/>
</dbReference>
<dbReference type="SMART" id="SM00382">
    <property type="entry name" value="AAA"/>
    <property type="match status" value="2"/>
</dbReference>
<dbReference type="PANTHER" id="PTHR42855:SF1">
    <property type="entry name" value="ABC TRANSPORTER DOMAIN-CONTAINING PROTEIN"/>
    <property type="match status" value="1"/>
</dbReference>
<dbReference type="SUPFAM" id="SSF52540">
    <property type="entry name" value="P-loop containing nucleoside triphosphate hydrolases"/>
    <property type="match status" value="2"/>
</dbReference>
<feature type="region of interest" description="Disordered" evidence="3">
    <location>
        <begin position="501"/>
        <end position="528"/>
    </location>
</feature>
<evidence type="ECO:0000256" key="1">
    <source>
        <dbReference type="ARBA" id="ARBA00022741"/>
    </source>
</evidence>